<evidence type="ECO:0000256" key="1">
    <source>
        <dbReference type="SAM" id="Coils"/>
    </source>
</evidence>
<dbReference type="AlphaFoldDB" id="A0A0F9B835"/>
<reference evidence="3" key="1">
    <citation type="journal article" date="2015" name="Nature">
        <title>Complex archaea that bridge the gap between prokaryotes and eukaryotes.</title>
        <authorList>
            <person name="Spang A."/>
            <person name="Saw J.H."/>
            <person name="Jorgensen S.L."/>
            <person name="Zaremba-Niedzwiedzka K."/>
            <person name="Martijn J."/>
            <person name="Lind A.E."/>
            <person name="van Eijk R."/>
            <person name="Schleper C."/>
            <person name="Guy L."/>
            <person name="Ettema T.J."/>
        </authorList>
    </citation>
    <scope>NUCLEOTIDE SEQUENCE</scope>
</reference>
<evidence type="ECO:0000256" key="2">
    <source>
        <dbReference type="SAM" id="Phobius"/>
    </source>
</evidence>
<sequence length="243" mass="27050">MNKLKEYGWEATIAVLVGAGIALLYLWISGTGVIAGLEDKREETKELVDQLHEQNEELVSERVATREQNAALLGLIRDMRTEQRRLRDEVRDLREITIERVRAVRNLSMPQVVVDTSRELELPVNAILLLPDNTIGFTPDAAHTNLEHLILGTAAKTELGLSNKRIENLLEQLAKGATIVANKDTIIAGQETELANVRTELTAELDLRDMEIKGLKHKLRRSKIKAFFGSLSGIVIGYLLGGL</sequence>
<organism evidence="3">
    <name type="scientific">marine sediment metagenome</name>
    <dbReference type="NCBI Taxonomy" id="412755"/>
    <lineage>
        <taxon>unclassified sequences</taxon>
        <taxon>metagenomes</taxon>
        <taxon>ecological metagenomes</taxon>
    </lineage>
</organism>
<accession>A0A0F9B835</accession>
<gene>
    <name evidence="3" type="ORF">LCGC14_2482160</name>
</gene>
<dbReference type="EMBL" id="LAZR01039127">
    <property type="protein sequence ID" value="KKL17775.1"/>
    <property type="molecule type" value="Genomic_DNA"/>
</dbReference>
<feature type="transmembrane region" description="Helical" evidence="2">
    <location>
        <begin position="12"/>
        <end position="37"/>
    </location>
</feature>
<keyword evidence="2" id="KW-1133">Transmembrane helix</keyword>
<proteinExistence type="predicted"/>
<evidence type="ECO:0000313" key="3">
    <source>
        <dbReference type="EMBL" id="KKL17775.1"/>
    </source>
</evidence>
<feature type="coiled-coil region" evidence="1">
    <location>
        <begin position="34"/>
        <end position="96"/>
    </location>
</feature>
<keyword evidence="2" id="KW-0812">Transmembrane</keyword>
<comment type="caution">
    <text evidence="3">The sequence shown here is derived from an EMBL/GenBank/DDBJ whole genome shotgun (WGS) entry which is preliminary data.</text>
</comment>
<name>A0A0F9B835_9ZZZZ</name>
<keyword evidence="2" id="KW-0472">Membrane</keyword>
<keyword evidence="1" id="KW-0175">Coiled coil</keyword>
<protein>
    <submittedName>
        <fullName evidence="3">Uncharacterized protein</fullName>
    </submittedName>
</protein>